<protein>
    <submittedName>
        <fullName evidence="2">Uncharacterized protein</fullName>
    </submittedName>
</protein>
<dbReference type="EMBL" id="JACEIK010001702">
    <property type="protein sequence ID" value="MCD7471616.1"/>
    <property type="molecule type" value="Genomic_DNA"/>
</dbReference>
<comment type="caution">
    <text evidence="2">The sequence shown here is derived from an EMBL/GenBank/DDBJ whole genome shotgun (WGS) entry which is preliminary data.</text>
</comment>
<dbReference type="Proteomes" id="UP000823775">
    <property type="component" value="Unassembled WGS sequence"/>
</dbReference>
<sequence>MDQESSKSTNYNPRKSQNTKVINSAPSLKNTSSLGKIIYQLNYVKDQQIPSIGDVSTPLDLRSPKISEIPGEIHTNATTGICSPHHDWPTQETSVHMDGRAAAHEALNDSGKLIKGGTGAQVTIYGQNQFHMGRFNANFGQDVAAAAELQIINSQFQLIGDDQGSLNSQKAP</sequence>
<evidence type="ECO:0000313" key="3">
    <source>
        <dbReference type="Proteomes" id="UP000823775"/>
    </source>
</evidence>
<name>A0ABS8TL68_DATST</name>
<reference evidence="2 3" key="1">
    <citation type="journal article" date="2021" name="BMC Genomics">
        <title>Datura genome reveals duplications of psychoactive alkaloid biosynthetic genes and high mutation rate following tissue culture.</title>
        <authorList>
            <person name="Rajewski A."/>
            <person name="Carter-House D."/>
            <person name="Stajich J."/>
            <person name="Litt A."/>
        </authorList>
    </citation>
    <scope>NUCLEOTIDE SEQUENCE [LARGE SCALE GENOMIC DNA]</scope>
    <source>
        <strain evidence="2">AR-01</strain>
    </source>
</reference>
<keyword evidence="3" id="KW-1185">Reference proteome</keyword>
<feature type="region of interest" description="Disordered" evidence="1">
    <location>
        <begin position="1"/>
        <end position="27"/>
    </location>
</feature>
<organism evidence="2 3">
    <name type="scientific">Datura stramonium</name>
    <name type="common">Jimsonweed</name>
    <name type="synonym">Common thornapple</name>
    <dbReference type="NCBI Taxonomy" id="4076"/>
    <lineage>
        <taxon>Eukaryota</taxon>
        <taxon>Viridiplantae</taxon>
        <taxon>Streptophyta</taxon>
        <taxon>Embryophyta</taxon>
        <taxon>Tracheophyta</taxon>
        <taxon>Spermatophyta</taxon>
        <taxon>Magnoliopsida</taxon>
        <taxon>eudicotyledons</taxon>
        <taxon>Gunneridae</taxon>
        <taxon>Pentapetalae</taxon>
        <taxon>asterids</taxon>
        <taxon>lamiids</taxon>
        <taxon>Solanales</taxon>
        <taxon>Solanaceae</taxon>
        <taxon>Solanoideae</taxon>
        <taxon>Datureae</taxon>
        <taxon>Datura</taxon>
    </lineage>
</organism>
<evidence type="ECO:0000313" key="2">
    <source>
        <dbReference type="EMBL" id="MCD7471616.1"/>
    </source>
</evidence>
<evidence type="ECO:0000256" key="1">
    <source>
        <dbReference type="SAM" id="MobiDB-lite"/>
    </source>
</evidence>
<accession>A0ABS8TL68</accession>
<gene>
    <name evidence="2" type="ORF">HAX54_012192</name>
</gene>
<proteinExistence type="predicted"/>